<dbReference type="InterPro" id="IPR014955">
    <property type="entry name" value="DUF1826"/>
</dbReference>
<reference evidence="1" key="1">
    <citation type="journal article" date="2021" name="Polymers (Basel)">
        <title>Highly Stretchable Bacterial Cellulose Produced by Komagataeibacter hansenii SI1.</title>
        <authorList>
            <person name="Cielecka I."/>
            <person name="Ryngajllo M."/>
            <person name="Maniukiewicz W."/>
            <person name="Bielecki S."/>
        </authorList>
    </citation>
    <scope>NUCLEOTIDE SEQUENCE</scope>
    <source>
        <strain evidence="1">SI1</strain>
    </source>
</reference>
<evidence type="ECO:0000313" key="2">
    <source>
        <dbReference type="Proteomes" id="UP001202887"/>
    </source>
</evidence>
<dbReference type="Proteomes" id="UP001202887">
    <property type="component" value="Unassembled WGS sequence"/>
</dbReference>
<accession>A0AAW5EVA5</accession>
<organism evidence="1 2">
    <name type="scientific">Novacetimonas hansenii</name>
    <name type="common">Komagataeibacter hansenii</name>
    <dbReference type="NCBI Taxonomy" id="436"/>
    <lineage>
        <taxon>Bacteria</taxon>
        <taxon>Pseudomonadati</taxon>
        <taxon>Pseudomonadota</taxon>
        <taxon>Alphaproteobacteria</taxon>
        <taxon>Acetobacterales</taxon>
        <taxon>Acetobacteraceae</taxon>
        <taxon>Novacetimonas</taxon>
    </lineage>
</organism>
<gene>
    <name evidence="1" type="ORF">K1W68_13990</name>
</gene>
<name>A0AAW5EVA5_NOVHA</name>
<dbReference type="EMBL" id="JAIBCX010000052">
    <property type="protein sequence ID" value="MCJ8355086.1"/>
    <property type="molecule type" value="Genomic_DNA"/>
</dbReference>
<protein>
    <submittedName>
        <fullName evidence="1">DUF1826 domain-containing protein</fullName>
    </submittedName>
</protein>
<proteinExistence type="predicted"/>
<dbReference type="Pfam" id="PF08856">
    <property type="entry name" value="DUF1826"/>
    <property type="match status" value="1"/>
</dbReference>
<sequence length="222" mass="23628">MEFQAALNIPPQKTQQYGTAMLFMESWPAPALGDTAPPPSAYPAPHVIACAHAAVLLDLHRAEIDMVVWGRRVPNTWQVALGKPASSGTIFDMLASSTEIANVLASKAANRELSPLVLGDAIELSSLFSAITHDSRQHLRLLVGATDGPEFAPAPNMLRLVCCYGSSSTEWCSSAGITSLPPYAVALIKGTRDSGHGCLHRFCRAAPDETTSGIHLIIDTVI</sequence>
<comment type="caution">
    <text evidence="1">The sequence shown here is derived from an EMBL/GenBank/DDBJ whole genome shotgun (WGS) entry which is preliminary data.</text>
</comment>
<dbReference type="AlphaFoldDB" id="A0AAW5EVA5"/>
<reference evidence="1" key="2">
    <citation type="submission" date="2022-03" db="EMBL/GenBank/DDBJ databases">
        <authorList>
            <person name="Ryngajllo M."/>
            <person name="Jacek P."/>
            <person name="Kubiak K."/>
        </authorList>
    </citation>
    <scope>NUCLEOTIDE SEQUENCE</scope>
    <source>
        <strain evidence="1">SI1</strain>
    </source>
</reference>
<dbReference type="RefSeq" id="WP_247067663.1">
    <property type="nucleotide sequence ID" value="NZ_CP094848.1"/>
</dbReference>
<evidence type="ECO:0000313" key="1">
    <source>
        <dbReference type="EMBL" id="MCJ8355086.1"/>
    </source>
</evidence>